<dbReference type="Proteomes" id="UP000824533">
    <property type="component" value="Linkage Group LG01"/>
</dbReference>
<protein>
    <submittedName>
        <fullName evidence="1">Uncharacterized protein</fullName>
    </submittedName>
</protein>
<evidence type="ECO:0000313" key="1">
    <source>
        <dbReference type="EMBL" id="KAJ0184263.1"/>
    </source>
</evidence>
<name>A0ACC1DJX9_9NEOP</name>
<accession>A0ACC1DJX9</accession>
<comment type="caution">
    <text evidence="1">The sequence shown here is derived from an EMBL/GenBank/DDBJ whole genome shotgun (WGS) entry which is preliminary data.</text>
</comment>
<reference evidence="1 2" key="1">
    <citation type="journal article" date="2021" name="Front. Genet.">
        <title>Chromosome-Level Genome Assembly Reveals Significant Gene Expansion in the Toll and IMD Signaling Pathways of Dendrolimus kikuchii.</title>
        <authorList>
            <person name="Zhou J."/>
            <person name="Wu P."/>
            <person name="Xiong Z."/>
            <person name="Liu N."/>
            <person name="Zhao N."/>
            <person name="Ji M."/>
            <person name="Qiu Y."/>
            <person name="Yang B."/>
        </authorList>
    </citation>
    <scope>NUCLEOTIDE SEQUENCE [LARGE SCALE GENOMIC DNA]</scope>
    <source>
        <strain evidence="1">Ann1</strain>
    </source>
</reference>
<proteinExistence type="predicted"/>
<dbReference type="EMBL" id="CM034387">
    <property type="protein sequence ID" value="KAJ0184263.1"/>
    <property type="molecule type" value="Genomic_DNA"/>
</dbReference>
<gene>
    <name evidence="1" type="ORF">K1T71_000686</name>
</gene>
<evidence type="ECO:0000313" key="2">
    <source>
        <dbReference type="Proteomes" id="UP000824533"/>
    </source>
</evidence>
<organism evidence="1 2">
    <name type="scientific">Dendrolimus kikuchii</name>
    <dbReference type="NCBI Taxonomy" id="765133"/>
    <lineage>
        <taxon>Eukaryota</taxon>
        <taxon>Metazoa</taxon>
        <taxon>Ecdysozoa</taxon>
        <taxon>Arthropoda</taxon>
        <taxon>Hexapoda</taxon>
        <taxon>Insecta</taxon>
        <taxon>Pterygota</taxon>
        <taxon>Neoptera</taxon>
        <taxon>Endopterygota</taxon>
        <taxon>Lepidoptera</taxon>
        <taxon>Glossata</taxon>
        <taxon>Ditrysia</taxon>
        <taxon>Bombycoidea</taxon>
        <taxon>Lasiocampidae</taxon>
        <taxon>Dendrolimus</taxon>
    </lineage>
</organism>
<keyword evidence="2" id="KW-1185">Reference proteome</keyword>
<sequence length="365" mass="42566">MLFLVYYINNWLTVVQLSTPYVLFAANLDDFRSIAKQFVPEHLAEQIARMAAASDITHQKPAKHDTTYEEDVQNDANSRYKKRFSVKDTINIDRYNIDIDEIVEKVKDKLKKDFNLREELQKKDSYDQDETKKAKYGNTNNKHSKLPTKDIYHDSRQEADLSEEYGDMNTETITTMSEIGQVTENDKVYQKFENNDGIYKTVDLMKRNDSYEEYVIPKKDDIYESEEQTKQILKITSEKPKKVSKIALKTPKEPIRAENYYELNEEELKAKTDSLWYEDVTTDTTINTATTKANVFKKTKKSRSGTMIPKRDFYKMSSPNYYAKLPKVAESYKFDEPIPVDDQEPENLKPIGNPPASINKKVKLI</sequence>